<dbReference type="PANTHER" id="PTHR47478:SF1">
    <property type="entry name" value="PYRIMIDINE 5'-NUCLEOTIDASE YJJG"/>
    <property type="match status" value="1"/>
</dbReference>
<keyword evidence="2" id="KW-0378">Hydrolase</keyword>
<dbReference type="InterPro" id="IPR006439">
    <property type="entry name" value="HAD-SF_hydro_IA"/>
</dbReference>
<evidence type="ECO:0000313" key="2">
    <source>
        <dbReference type="EMBL" id="HIU51120.1"/>
    </source>
</evidence>
<dbReference type="Pfam" id="PF13419">
    <property type="entry name" value="HAD_2"/>
    <property type="match status" value="1"/>
</dbReference>
<dbReference type="InterPro" id="IPR052550">
    <property type="entry name" value="Pyrimidine_5'-ntase_YjjG"/>
</dbReference>
<reference evidence="2" key="1">
    <citation type="submission" date="2020-10" db="EMBL/GenBank/DDBJ databases">
        <authorList>
            <person name="Gilroy R."/>
        </authorList>
    </citation>
    <scope>NUCLEOTIDE SEQUENCE</scope>
    <source>
        <strain evidence="2">CHK195-15760</strain>
    </source>
</reference>
<dbReference type="NCBIfam" id="TIGR01549">
    <property type="entry name" value="HAD-SF-IA-v1"/>
    <property type="match status" value="1"/>
</dbReference>
<feature type="coiled-coil region" evidence="1">
    <location>
        <begin position="33"/>
        <end position="60"/>
    </location>
</feature>
<comment type="caution">
    <text evidence="2">The sequence shown here is derived from an EMBL/GenBank/DDBJ whole genome shotgun (WGS) entry which is preliminary data.</text>
</comment>
<sequence>MYKRIIFDLDNTLIDWKDEYWDAWENALREFNIETNESTRAKVENALEVYESNLDYYKKDKMAESISKTSNYPITVEIIEKILENLKYAVPEKIDQSIVDTLKYLKDKYDLVILTNWFVESQRGRLENTNLLQFFSEVYGAENFLVKPNKESFITAMGEYNQNECVMIGDSYKIDIQGAMNAGLDAIFYNRKKVKVDSNCKVIYNIEELKKIL</sequence>
<protein>
    <submittedName>
        <fullName evidence="2">HAD family hydrolase</fullName>
    </submittedName>
</protein>
<dbReference type="InterPro" id="IPR041492">
    <property type="entry name" value="HAD_2"/>
</dbReference>
<dbReference type="InterPro" id="IPR023198">
    <property type="entry name" value="PGP-like_dom2"/>
</dbReference>
<dbReference type="AlphaFoldDB" id="A0A9D1LZZ6"/>
<dbReference type="GO" id="GO:0016787">
    <property type="term" value="F:hydrolase activity"/>
    <property type="evidence" value="ECO:0007669"/>
    <property type="project" value="UniProtKB-KW"/>
</dbReference>
<dbReference type="Proteomes" id="UP000824093">
    <property type="component" value="Unassembled WGS sequence"/>
</dbReference>
<organism evidence="2 3">
    <name type="scientific">Candidatus Merdicola faecigallinarum</name>
    <dbReference type="NCBI Taxonomy" id="2840862"/>
    <lineage>
        <taxon>Bacteria</taxon>
        <taxon>Bacillati</taxon>
        <taxon>Bacillota</taxon>
        <taxon>Clostridia</taxon>
        <taxon>Candidatus Merdicola</taxon>
    </lineage>
</organism>
<dbReference type="Gene3D" id="3.40.50.1000">
    <property type="entry name" value="HAD superfamily/HAD-like"/>
    <property type="match status" value="1"/>
</dbReference>
<gene>
    <name evidence="2" type="ORF">IAB70_00615</name>
</gene>
<dbReference type="PANTHER" id="PTHR47478">
    <property type="match status" value="1"/>
</dbReference>
<dbReference type="SFLD" id="SFLDS00003">
    <property type="entry name" value="Haloacid_Dehalogenase"/>
    <property type="match status" value="1"/>
</dbReference>
<proteinExistence type="predicted"/>
<keyword evidence="1" id="KW-0175">Coiled coil</keyword>
<dbReference type="Gene3D" id="1.10.150.240">
    <property type="entry name" value="Putative phosphatase, domain 2"/>
    <property type="match status" value="1"/>
</dbReference>
<accession>A0A9D1LZZ6</accession>
<dbReference type="InterPro" id="IPR023214">
    <property type="entry name" value="HAD_sf"/>
</dbReference>
<name>A0A9D1LZZ6_9FIRM</name>
<dbReference type="InterPro" id="IPR036412">
    <property type="entry name" value="HAD-like_sf"/>
</dbReference>
<dbReference type="SFLD" id="SFLDG01129">
    <property type="entry name" value="C1.5:_HAD__Beta-PGM__Phosphata"/>
    <property type="match status" value="1"/>
</dbReference>
<evidence type="ECO:0000313" key="3">
    <source>
        <dbReference type="Proteomes" id="UP000824093"/>
    </source>
</evidence>
<dbReference type="SUPFAM" id="SSF56784">
    <property type="entry name" value="HAD-like"/>
    <property type="match status" value="1"/>
</dbReference>
<reference evidence="2" key="2">
    <citation type="journal article" date="2021" name="PeerJ">
        <title>Extensive microbial diversity within the chicken gut microbiome revealed by metagenomics and culture.</title>
        <authorList>
            <person name="Gilroy R."/>
            <person name="Ravi A."/>
            <person name="Getino M."/>
            <person name="Pursley I."/>
            <person name="Horton D.L."/>
            <person name="Alikhan N.F."/>
            <person name="Baker D."/>
            <person name="Gharbi K."/>
            <person name="Hall N."/>
            <person name="Watson M."/>
            <person name="Adriaenssens E.M."/>
            <person name="Foster-Nyarko E."/>
            <person name="Jarju S."/>
            <person name="Secka A."/>
            <person name="Antonio M."/>
            <person name="Oren A."/>
            <person name="Chaudhuri R.R."/>
            <person name="La Ragione R."/>
            <person name="Hildebrand F."/>
            <person name="Pallen M.J."/>
        </authorList>
    </citation>
    <scope>NUCLEOTIDE SEQUENCE</scope>
    <source>
        <strain evidence="2">CHK195-15760</strain>
    </source>
</reference>
<evidence type="ECO:0000256" key="1">
    <source>
        <dbReference type="SAM" id="Coils"/>
    </source>
</evidence>
<dbReference type="EMBL" id="DVNH01000005">
    <property type="protein sequence ID" value="HIU51120.1"/>
    <property type="molecule type" value="Genomic_DNA"/>
</dbReference>